<dbReference type="Pfam" id="PF19643">
    <property type="entry name" value="DUF6146"/>
    <property type="match status" value="1"/>
</dbReference>
<evidence type="ECO:0000313" key="3">
    <source>
        <dbReference type="Proteomes" id="UP000198657"/>
    </source>
</evidence>
<dbReference type="Proteomes" id="UP000198657">
    <property type="component" value="Unassembled WGS sequence"/>
</dbReference>
<gene>
    <name evidence="2" type="ORF">SAMN04487942_2624</name>
</gene>
<dbReference type="STRING" id="604089.SAMN04487942_2624"/>
<reference evidence="3" key="1">
    <citation type="submission" date="2016-10" db="EMBL/GenBank/DDBJ databases">
        <authorList>
            <person name="Varghese N."/>
            <person name="Submissions S."/>
        </authorList>
    </citation>
    <scope>NUCLEOTIDE SEQUENCE [LARGE SCALE GENOMIC DNA]</scope>
    <source>
        <strain evidence="3">CGMCC 1.8704</strain>
    </source>
</reference>
<dbReference type="EMBL" id="FODN01000006">
    <property type="protein sequence ID" value="SEO39288.1"/>
    <property type="molecule type" value="Genomic_DNA"/>
</dbReference>
<feature type="transmembrane region" description="Helical" evidence="1">
    <location>
        <begin position="12"/>
        <end position="31"/>
    </location>
</feature>
<accession>A0A1H8PCD8</accession>
<keyword evidence="3" id="KW-1185">Reference proteome</keyword>
<evidence type="ECO:0000313" key="2">
    <source>
        <dbReference type="EMBL" id="SEO39288.1"/>
    </source>
</evidence>
<keyword evidence="1" id="KW-0472">Membrane</keyword>
<protein>
    <submittedName>
        <fullName evidence="2">Uncharacterized protein</fullName>
    </submittedName>
</protein>
<sequence>MRGCLIKAASFFLVKTLPINHLFFVTLYINFSVMKNSYYIIIVLFCVFLSCTTSKTAFPSTEKTVAAQGDTVRIANDELEYEVIIIDPGFNTWLNSRAFPRGYHSQSFLETKNQLYVMEWNSRVLQPLRYDPNLYEMTINYDPNIDYGYEVNYLIYNYMIYFQNTYKQKLFGFVPIR</sequence>
<dbReference type="AlphaFoldDB" id="A0A1H8PCD8"/>
<name>A0A1H8PCD8_9FLAO</name>
<evidence type="ECO:0000256" key="1">
    <source>
        <dbReference type="SAM" id="Phobius"/>
    </source>
</evidence>
<proteinExistence type="predicted"/>
<feature type="transmembrane region" description="Helical" evidence="1">
    <location>
        <begin position="37"/>
        <end position="58"/>
    </location>
</feature>
<keyword evidence="1" id="KW-1133">Transmembrane helix</keyword>
<keyword evidence="1" id="KW-0812">Transmembrane</keyword>
<dbReference type="InterPro" id="IPR046144">
    <property type="entry name" value="DUF6146"/>
</dbReference>
<organism evidence="2 3">
    <name type="scientific">Flavobacterium sinopsychrotolerans</name>
    <dbReference type="NCBI Taxonomy" id="604089"/>
    <lineage>
        <taxon>Bacteria</taxon>
        <taxon>Pseudomonadati</taxon>
        <taxon>Bacteroidota</taxon>
        <taxon>Flavobacteriia</taxon>
        <taxon>Flavobacteriales</taxon>
        <taxon>Flavobacteriaceae</taxon>
        <taxon>Flavobacterium</taxon>
    </lineage>
</organism>